<dbReference type="SUPFAM" id="SSF48295">
    <property type="entry name" value="TrpR-like"/>
    <property type="match status" value="1"/>
</dbReference>
<dbReference type="GO" id="GO:0015074">
    <property type="term" value="P:DNA integration"/>
    <property type="evidence" value="ECO:0007669"/>
    <property type="project" value="InterPro"/>
</dbReference>
<dbReference type="Proteomes" id="UP001172791">
    <property type="component" value="Unassembled WGS sequence"/>
</dbReference>
<keyword evidence="2" id="KW-0175">Coiled coil</keyword>
<dbReference type="GO" id="GO:0043565">
    <property type="term" value="F:sequence-specific DNA binding"/>
    <property type="evidence" value="ECO:0007669"/>
    <property type="project" value="InterPro"/>
</dbReference>
<dbReference type="Pfam" id="PF13276">
    <property type="entry name" value="HTH_21"/>
    <property type="match status" value="1"/>
</dbReference>
<dbReference type="SUPFAM" id="SSF53098">
    <property type="entry name" value="Ribonuclease H-like"/>
    <property type="match status" value="1"/>
</dbReference>
<dbReference type="PROSITE" id="PS50994">
    <property type="entry name" value="INTEGRASE"/>
    <property type="match status" value="1"/>
</dbReference>
<dbReference type="EMBL" id="QAID01000013">
    <property type="protein sequence ID" value="MDN4576551.1"/>
    <property type="molecule type" value="Genomic_DNA"/>
</dbReference>
<evidence type="ECO:0000256" key="2">
    <source>
        <dbReference type="SAM" id="Coils"/>
    </source>
</evidence>
<comment type="similarity">
    <text evidence="1">Belongs to the transposase 8 family.</text>
</comment>
<name>A0AAW7MFZ7_9BURK</name>
<dbReference type="Pfam" id="PF00665">
    <property type="entry name" value="rve"/>
    <property type="match status" value="1"/>
</dbReference>
<evidence type="ECO:0000256" key="1">
    <source>
        <dbReference type="ARBA" id="ARBA00009964"/>
    </source>
</evidence>
<dbReference type="AlphaFoldDB" id="A0AAW7MFZ7"/>
<organism evidence="4 7">
    <name type="scientific">Pandoraea cepalis</name>
    <dbReference type="NCBI Taxonomy" id="2508294"/>
    <lineage>
        <taxon>Bacteria</taxon>
        <taxon>Pseudomonadati</taxon>
        <taxon>Pseudomonadota</taxon>
        <taxon>Betaproteobacteria</taxon>
        <taxon>Burkholderiales</taxon>
        <taxon>Burkholderiaceae</taxon>
        <taxon>Pandoraea</taxon>
    </lineage>
</organism>
<evidence type="ECO:0000313" key="4">
    <source>
        <dbReference type="EMBL" id="MDN4571666.1"/>
    </source>
</evidence>
<dbReference type="Gene3D" id="1.10.10.10">
    <property type="entry name" value="Winged helix-like DNA-binding domain superfamily/Winged helix DNA-binding domain"/>
    <property type="match status" value="1"/>
</dbReference>
<dbReference type="Pfam" id="PF01527">
    <property type="entry name" value="HTH_Tnp_1"/>
    <property type="match status" value="1"/>
</dbReference>
<proteinExistence type="inferred from homology"/>
<protein>
    <submittedName>
        <fullName evidence="4">IS3 family transposase</fullName>
    </submittedName>
</protein>
<dbReference type="InterPro" id="IPR002514">
    <property type="entry name" value="Transposase_8"/>
</dbReference>
<evidence type="ECO:0000313" key="6">
    <source>
        <dbReference type="Proteomes" id="UP001172788"/>
    </source>
</evidence>
<dbReference type="InterPro" id="IPR048020">
    <property type="entry name" value="Transpos_IS3"/>
</dbReference>
<dbReference type="NCBIfam" id="NF033516">
    <property type="entry name" value="transpos_IS3"/>
    <property type="match status" value="1"/>
</dbReference>
<dbReference type="InterPro" id="IPR010921">
    <property type="entry name" value="Trp_repressor/repl_initiator"/>
</dbReference>
<dbReference type="GO" id="GO:0004803">
    <property type="term" value="F:transposase activity"/>
    <property type="evidence" value="ECO:0007669"/>
    <property type="project" value="InterPro"/>
</dbReference>
<comment type="caution">
    <text evidence="4">The sequence shown here is derived from an EMBL/GenBank/DDBJ whole genome shotgun (WGS) entry which is preliminary data.</text>
</comment>
<dbReference type="InterPro" id="IPR012337">
    <property type="entry name" value="RNaseH-like_sf"/>
</dbReference>
<feature type="domain" description="Integrase catalytic" evidence="3">
    <location>
        <begin position="240"/>
        <end position="408"/>
    </location>
</feature>
<dbReference type="PANTHER" id="PTHR37936">
    <property type="entry name" value="TRANSPOSASE INSC FOR INSERTION ELEMENT IS2A-RELATED"/>
    <property type="match status" value="1"/>
</dbReference>
<dbReference type="InterPro" id="IPR025948">
    <property type="entry name" value="HTH-like_dom"/>
</dbReference>
<dbReference type="GO" id="GO:0006313">
    <property type="term" value="P:DNA transposition"/>
    <property type="evidence" value="ECO:0007669"/>
    <property type="project" value="InterPro"/>
</dbReference>
<dbReference type="Proteomes" id="UP001172788">
    <property type="component" value="Unassembled WGS sequence"/>
</dbReference>
<gene>
    <name evidence="4" type="ORF">DBA34_00005</name>
    <name evidence="5" type="ORF">DBB29_00150</name>
</gene>
<evidence type="ECO:0000313" key="7">
    <source>
        <dbReference type="Proteomes" id="UP001172791"/>
    </source>
</evidence>
<sequence>MPISKPSHYVESIEILTEPERRRRRTAQEKIAIVQETLEPGASVSAVARRHGVNANQVFGWRKQYQEGSLAAVKAGESVVPASELAAAIKEIKELQRLLGKKTLEVEILKEAVDWGRFKKPDCALALAARGRPMKTVCEVLGVARSAVAVKRVRSSDWRDGRRARVTDDTGLVEEIRGHVAHLPTYGYRRIWALLRRSREMVGAPCINAKRVYRVMREHQLLLRRPGVRRDKRRHDGRVAVDRSNTRWCSDGFEFRCDDGTPLRVTFALDCCDREAISWAATTGGHSGDVVRDVMLAAVEQRFGTTQAAQPIEWLTDNGSAYIDHRTRTFARELGLEPLTTPVRSPQSNGMAESFVKTMKHNYVAYMDKPDAATALSRLAMAFEHYNERHPHKALKYRSPREFRRAAVSST</sequence>
<dbReference type="InterPro" id="IPR036397">
    <property type="entry name" value="RNaseH_sf"/>
</dbReference>
<dbReference type="EMBL" id="QAIC01000001">
    <property type="protein sequence ID" value="MDN4571666.1"/>
    <property type="molecule type" value="Genomic_DNA"/>
</dbReference>
<evidence type="ECO:0000313" key="5">
    <source>
        <dbReference type="EMBL" id="MDN4576551.1"/>
    </source>
</evidence>
<evidence type="ECO:0000259" key="3">
    <source>
        <dbReference type="PROSITE" id="PS50994"/>
    </source>
</evidence>
<keyword evidence="6" id="KW-1185">Reference proteome</keyword>
<dbReference type="PANTHER" id="PTHR37936:SF3">
    <property type="entry name" value="TRANSPOSASE INSC FOR INSERTION ELEMENT IS2A-RELATED"/>
    <property type="match status" value="1"/>
</dbReference>
<dbReference type="Gene3D" id="3.30.420.10">
    <property type="entry name" value="Ribonuclease H-like superfamily/Ribonuclease H"/>
    <property type="match status" value="1"/>
</dbReference>
<feature type="coiled-coil region" evidence="2">
    <location>
        <begin position="85"/>
        <end position="112"/>
    </location>
</feature>
<dbReference type="InterPro" id="IPR001584">
    <property type="entry name" value="Integrase_cat-core"/>
</dbReference>
<reference evidence="4" key="1">
    <citation type="submission" date="2018-04" db="EMBL/GenBank/DDBJ databases">
        <authorList>
            <person name="Jy Z."/>
        </authorList>
    </citation>
    <scope>NUCLEOTIDE SEQUENCE</scope>
    <source>
        <strain evidence="5">AS13</strain>
        <strain evidence="4">LA18</strain>
    </source>
</reference>
<accession>A0AAW7MFZ7</accession>
<dbReference type="InterPro" id="IPR036388">
    <property type="entry name" value="WH-like_DNA-bd_sf"/>
</dbReference>